<dbReference type="PANTHER" id="PTHR28626:SF3">
    <property type="entry name" value="SRR1-LIKE PROTEIN"/>
    <property type="match status" value="1"/>
</dbReference>
<organism evidence="4 5">
    <name type="scientific">Accipiter nisus</name>
    <name type="common">Eurasian sparrowhawk</name>
    <dbReference type="NCBI Taxonomy" id="211598"/>
    <lineage>
        <taxon>Eukaryota</taxon>
        <taxon>Metazoa</taxon>
        <taxon>Chordata</taxon>
        <taxon>Craniata</taxon>
        <taxon>Vertebrata</taxon>
        <taxon>Euteleostomi</taxon>
        <taxon>Archelosauria</taxon>
        <taxon>Archosauria</taxon>
        <taxon>Dinosauria</taxon>
        <taxon>Saurischia</taxon>
        <taxon>Theropoda</taxon>
        <taxon>Coelurosauria</taxon>
        <taxon>Aves</taxon>
        <taxon>Neognathae</taxon>
        <taxon>Neoaves</taxon>
        <taxon>Telluraves</taxon>
        <taxon>Accipitrimorphae</taxon>
        <taxon>Accipitriformes</taxon>
        <taxon>Accipitridae</taxon>
        <taxon>Accipitrinae</taxon>
        <taxon>Accipiter</taxon>
    </lineage>
</organism>
<feature type="region of interest" description="Disordered" evidence="2">
    <location>
        <begin position="1"/>
        <end position="67"/>
    </location>
</feature>
<name>A0A8B9MID8_9AVES</name>
<evidence type="ECO:0000256" key="1">
    <source>
        <dbReference type="ARBA" id="ARBA00009856"/>
    </source>
</evidence>
<evidence type="ECO:0000256" key="2">
    <source>
        <dbReference type="SAM" id="MobiDB-lite"/>
    </source>
</evidence>
<proteinExistence type="inferred from homology"/>
<dbReference type="PANTHER" id="PTHR28626">
    <property type="entry name" value="SRR1-LIKE PROTEIN"/>
    <property type="match status" value="1"/>
</dbReference>
<dbReference type="AlphaFoldDB" id="A0A8B9MID8"/>
<sequence length="319" mass="34744">MTAARDRPRYGGRAGRMAAGGWHMAGGERRRRRRRGRAGGEAAEGGPRPRVPSLTPHRGCRAPLTLRSPRRDDLLSSGFWAASAGATGRPPPGLTPLSVPAGAVRAPLGGGAEPPALCVCYGLGRFSGCPAARHQLAFLLLLLEELGVPPDRCSLFDPVFSAQEAAALGELGLRLLPDNEEGKHGIEGSATLFYMVHCGKALYNNLLWRNWSEGALAKMVIVGNSFKGMEERWVQAINFSPNALKVLKGTEEVALPAHPRYLDTFNDTSVHWFPLHKLKELAPEVWDFVEEPTYQDCDDLEIIRKDDRADSCSPVATEF</sequence>
<dbReference type="GO" id="GO:0005737">
    <property type="term" value="C:cytoplasm"/>
    <property type="evidence" value="ECO:0007669"/>
    <property type="project" value="TreeGrafter"/>
</dbReference>
<evidence type="ECO:0000313" key="4">
    <source>
        <dbReference type="Ensembl" id="ENSANIP00000007844.1"/>
    </source>
</evidence>
<dbReference type="GO" id="GO:0005634">
    <property type="term" value="C:nucleus"/>
    <property type="evidence" value="ECO:0007669"/>
    <property type="project" value="TreeGrafter"/>
</dbReference>
<dbReference type="Pfam" id="PF07985">
    <property type="entry name" value="SRR1"/>
    <property type="match status" value="1"/>
</dbReference>
<reference evidence="4" key="2">
    <citation type="submission" date="2025-09" db="UniProtKB">
        <authorList>
            <consortium name="Ensembl"/>
        </authorList>
    </citation>
    <scope>IDENTIFICATION</scope>
</reference>
<feature type="domain" description="SRR1-like" evidence="3">
    <location>
        <begin position="114"/>
        <end position="272"/>
    </location>
</feature>
<dbReference type="InterPro" id="IPR012942">
    <property type="entry name" value="SRR1-like"/>
</dbReference>
<accession>A0A8B9MID8</accession>
<reference evidence="4" key="1">
    <citation type="submission" date="2025-08" db="UniProtKB">
        <authorList>
            <consortium name="Ensembl"/>
        </authorList>
    </citation>
    <scope>IDENTIFICATION</scope>
</reference>
<protein>
    <submittedName>
        <fullName evidence="4">SRR1 domain containing</fullName>
    </submittedName>
</protein>
<dbReference type="Ensembl" id="ENSANIT00000008112.1">
    <property type="protein sequence ID" value="ENSANIP00000007844.1"/>
    <property type="gene ID" value="ENSANIG00000005308.1"/>
</dbReference>
<comment type="similarity">
    <text evidence="1">Belongs to the SRR1 family.</text>
</comment>
<evidence type="ECO:0000259" key="3">
    <source>
        <dbReference type="Pfam" id="PF07985"/>
    </source>
</evidence>
<dbReference type="Proteomes" id="UP000694541">
    <property type="component" value="Unplaced"/>
</dbReference>
<dbReference type="InterPro" id="IPR040044">
    <property type="entry name" value="SRR1L"/>
</dbReference>
<keyword evidence="5" id="KW-1185">Reference proteome</keyword>
<evidence type="ECO:0000313" key="5">
    <source>
        <dbReference type="Proteomes" id="UP000694541"/>
    </source>
</evidence>